<dbReference type="Proteomes" id="UP000670947">
    <property type="component" value="Unassembled WGS sequence"/>
</dbReference>
<organism evidence="3 4">
    <name type="scientific">Paenibacillus artemisiicola</name>
    <dbReference type="NCBI Taxonomy" id="1172618"/>
    <lineage>
        <taxon>Bacteria</taxon>
        <taxon>Bacillati</taxon>
        <taxon>Bacillota</taxon>
        <taxon>Bacilli</taxon>
        <taxon>Bacillales</taxon>
        <taxon>Paenibacillaceae</taxon>
        <taxon>Paenibacillus</taxon>
    </lineage>
</organism>
<evidence type="ECO:0000313" key="3">
    <source>
        <dbReference type="EMBL" id="MBO7744515.1"/>
    </source>
</evidence>
<dbReference type="EMBL" id="JAGGDJ010000004">
    <property type="protein sequence ID" value="MBO7744515.1"/>
    <property type="molecule type" value="Genomic_DNA"/>
</dbReference>
<dbReference type="InterPro" id="IPR029063">
    <property type="entry name" value="SAM-dependent_MTases_sf"/>
</dbReference>
<evidence type="ECO:0000256" key="1">
    <source>
        <dbReference type="ARBA" id="ARBA00022679"/>
    </source>
</evidence>
<keyword evidence="4" id="KW-1185">Reference proteome</keyword>
<keyword evidence="2" id="KW-0949">S-adenosyl-L-methionine</keyword>
<protein>
    <recommendedName>
        <fullName evidence="5">Nicotianamine synthase-like protein</fullName>
    </recommendedName>
</protein>
<evidence type="ECO:0008006" key="5">
    <source>
        <dbReference type="Google" id="ProtNLM"/>
    </source>
</evidence>
<comment type="caution">
    <text evidence="3">The sequence shown here is derived from an EMBL/GenBank/DDBJ whole genome shotgun (WGS) entry which is preliminary data.</text>
</comment>
<name>A0ABS3W879_9BACL</name>
<dbReference type="PANTHER" id="PTHR32266:SF12">
    <property type="entry name" value="NICOTIANAMINE SYNTHASE 3"/>
    <property type="match status" value="1"/>
</dbReference>
<accession>A0ABS3W879</accession>
<dbReference type="InterPro" id="IPR004298">
    <property type="entry name" value="Nicotian_synth"/>
</dbReference>
<dbReference type="PANTHER" id="PTHR32266">
    <property type="entry name" value="NICOTIANAMINE SYNTHASE 3"/>
    <property type="match status" value="1"/>
</dbReference>
<reference evidence="3 4" key="1">
    <citation type="submission" date="2021-03" db="EMBL/GenBank/DDBJ databases">
        <title>Paenibacillus artemisicola MWE-103 whole genome sequence.</title>
        <authorList>
            <person name="Ham Y.J."/>
        </authorList>
    </citation>
    <scope>NUCLEOTIDE SEQUENCE [LARGE SCALE GENOMIC DNA]</scope>
    <source>
        <strain evidence="3 4">MWE-103</strain>
    </source>
</reference>
<dbReference type="SUPFAM" id="SSF53335">
    <property type="entry name" value="S-adenosyl-L-methionine-dependent methyltransferases"/>
    <property type="match status" value="1"/>
</dbReference>
<keyword evidence="1" id="KW-0808">Transferase</keyword>
<dbReference type="Gene3D" id="3.40.50.150">
    <property type="entry name" value="Vaccinia Virus protein VP39"/>
    <property type="match status" value="1"/>
</dbReference>
<proteinExistence type="predicted"/>
<sequence>MESTSEACVTEALRAWADDINGLRARAYGHAGSCERLSAELDRLSAYILQEDNRRFWDHAEDESARDAAAYMRHSSAMALGALEKVRARAICSQNKTDCRYAALPSASLREEWNRLREPREAKVMFIGAGAFPVSAFTIAESASAEVLCVDIDEEAIRCGIELARHLGLDDAFRYAKSHLSDLAFAASATHIFIASLVPEKLDILRELRPIVRRDCRFVVRYGNGLKSLFNYPLDIDALKDWRVEALNGAGNIYDTILLSRP</sequence>
<evidence type="ECO:0000256" key="2">
    <source>
        <dbReference type="ARBA" id="ARBA00022691"/>
    </source>
</evidence>
<gene>
    <name evidence="3" type="ORF">I8J29_09930</name>
</gene>
<evidence type="ECO:0000313" key="4">
    <source>
        <dbReference type="Proteomes" id="UP000670947"/>
    </source>
</evidence>
<dbReference type="RefSeq" id="WP_208847450.1">
    <property type="nucleotide sequence ID" value="NZ_JAGGDJ010000004.1"/>
</dbReference>